<reference evidence="3 4" key="1">
    <citation type="submission" date="2020-08" db="EMBL/GenBank/DDBJ databases">
        <authorList>
            <person name="Hejnol A."/>
        </authorList>
    </citation>
    <scope>NUCLEOTIDE SEQUENCE [LARGE SCALE GENOMIC DNA]</scope>
</reference>
<evidence type="ECO:0000259" key="2">
    <source>
        <dbReference type="PROSITE" id="PS50826"/>
    </source>
</evidence>
<feature type="domain" description="RUN" evidence="2">
    <location>
        <begin position="384"/>
        <end position="563"/>
    </location>
</feature>
<dbReference type="SMART" id="SM00593">
    <property type="entry name" value="RUN"/>
    <property type="match status" value="1"/>
</dbReference>
<dbReference type="InterPro" id="IPR058732">
    <property type="entry name" value="RUNDC1_M"/>
</dbReference>
<keyword evidence="4" id="KW-1185">Reference proteome</keyword>
<accession>A0A7I8VX29</accession>
<dbReference type="Pfam" id="PF02759">
    <property type="entry name" value="RUN"/>
    <property type="match status" value="1"/>
</dbReference>
<comment type="caution">
    <text evidence="3">The sequence shown here is derived from an EMBL/GenBank/DDBJ whole genome shotgun (WGS) entry which is preliminary data.</text>
</comment>
<dbReference type="Gene3D" id="1.20.58.900">
    <property type="match status" value="1"/>
</dbReference>
<dbReference type="PROSITE" id="PS50826">
    <property type="entry name" value="RUN"/>
    <property type="match status" value="1"/>
</dbReference>
<feature type="coiled-coil region" evidence="1">
    <location>
        <begin position="139"/>
        <end position="201"/>
    </location>
</feature>
<dbReference type="InterPro" id="IPR037213">
    <property type="entry name" value="Run_dom_sf"/>
</dbReference>
<dbReference type="InterPro" id="IPR047343">
    <property type="entry name" value="RUSC1_2"/>
</dbReference>
<dbReference type="InterPro" id="IPR004012">
    <property type="entry name" value="Run_dom"/>
</dbReference>
<dbReference type="Pfam" id="PF26030">
    <property type="entry name" value="RUNDC1"/>
    <property type="match status" value="1"/>
</dbReference>
<dbReference type="EMBL" id="CAJFCJ010000009">
    <property type="protein sequence ID" value="CAD5119153.1"/>
    <property type="molecule type" value="Genomic_DNA"/>
</dbReference>
<dbReference type="CDD" id="cd17683">
    <property type="entry name" value="RUN_RUNDC1"/>
    <property type="match status" value="1"/>
</dbReference>
<protein>
    <submittedName>
        <fullName evidence="3">DgyrCDS7791</fullName>
    </submittedName>
</protein>
<name>A0A7I8VX29_9ANNE</name>
<dbReference type="Proteomes" id="UP000549394">
    <property type="component" value="Unassembled WGS sequence"/>
</dbReference>
<gene>
    <name evidence="3" type="ORF">DGYR_LOCUS7438</name>
</gene>
<keyword evidence="1" id="KW-0175">Coiled coil</keyword>
<organism evidence="3 4">
    <name type="scientific">Dimorphilus gyrociliatus</name>
    <dbReference type="NCBI Taxonomy" id="2664684"/>
    <lineage>
        <taxon>Eukaryota</taxon>
        <taxon>Metazoa</taxon>
        <taxon>Spiralia</taxon>
        <taxon>Lophotrochozoa</taxon>
        <taxon>Annelida</taxon>
        <taxon>Polychaeta</taxon>
        <taxon>Polychaeta incertae sedis</taxon>
        <taxon>Dinophilidae</taxon>
        <taxon>Dimorphilus</taxon>
    </lineage>
</organism>
<dbReference type="PANTHER" id="PTHR15591:SF19">
    <property type="entry name" value="RUN DOMAIN-CONTAINING PROTEIN 1 ISOFORM X1"/>
    <property type="match status" value="1"/>
</dbReference>
<evidence type="ECO:0000313" key="4">
    <source>
        <dbReference type="Proteomes" id="UP000549394"/>
    </source>
</evidence>
<dbReference type="SUPFAM" id="SSF140741">
    <property type="entry name" value="RUN domain-like"/>
    <property type="match status" value="1"/>
</dbReference>
<sequence length="574" mass="66017">MMTEVEEERIHLTTGLDDCYDSLDEQELDNPCEKWTPIKKSIDLSDDDDNNDDIKSFDEKELYRMEQEQEELNNSLLAVTSHFAQVQFRLKQIVSAPSDEKEILLKDLEQFAFMGIPDVRVVANHENTPHEHTDEKEFQAKFIEQREKQQELINQLKSQLEDLETYAYETGDADLPTSKVLEKQKILIDQLTKKLNFQLEDMSKLGDDDLKKIVDTAVGKIVNPAKVKEKLVDQLKTQVTDLERFISFLQGDAQTPGPLGHKCTCPMHGSKFNFDDNHAQVHKNNEMKNHSSTMKEATLSIMKQALTVLQLFTFSQFGCGHKEFKRNLLKRTTKNNHWGDLRARLEISISKVLEAVAIDEKVDIVDSDYTSDMEDSPIMQCNKELALSVRKELAPALRDLLQHGLMEIGQSSSLMVFGCLSTRSKKQTKMMHAWDLFLKYYEMKHGKEYNDSPARKLSQSFHLDIVGGKAITNKQNLLSAIDSVLTSHRPLKRSDDMQFKAFICYALNEGSLVKWLRLVLKSHSLIEYYYQPWSYVVKTGFDDALRSLESLTSVEFRLPVDLAVRPFKNIKDAF</sequence>
<evidence type="ECO:0000256" key="1">
    <source>
        <dbReference type="SAM" id="Coils"/>
    </source>
</evidence>
<dbReference type="OrthoDB" id="10068328at2759"/>
<dbReference type="PANTHER" id="PTHR15591">
    <property type="entry name" value="RUN AND SH3 DOMAIN CONTAINING"/>
    <property type="match status" value="1"/>
</dbReference>
<proteinExistence type="predicted"/>
<evidence type="ECO:0000313" key="3">
    <source>
        <dbReference type="EMBL" id="CAD5119153.1"/>
    </source>
</evidence>
<dbReference type="AlphaFoldDB" id="A0A7I8VX29"/>